<evidence type="ECO:0000259" key="13">
    <source>
        <dbReference type="PROSITE" id="PS50109"/>
    </source>
</evidence>
<evidence type="ECO:0000256" key="2">
    <source>
        <dbReference type="ARBA" id="ARBA00004651"/>
    </source>
</evidence>
<dbReference type="CDD" id="cd06225">
    <property type="entry name" value="HAMP"/>
    <property type="match status" value="1"/>
</dbReference>
<accession>A0ABW5QY03</accession>
<evidence type="ECO:0000256" key="7">
    <source>
        <dbReference type="ARBA" id="ARBA00022741"/>
    </source>
</evidence>
<dbReference type="PROSITE" id="PS50109">
    <property type="entry name" value="HIS_KIN"/>
    <property type="match status" value="1"/>
</dbReference>
<keyword evidence="5" id="KW-0597">Phosphoprotein</keyword>
<dbReference type="InterPro" id="IPR003594">
    <property type="entry name" value="HATPase_dom"/>
</dbReference>
<dbReference type="Gene3D" id="1.10.287.130">
    <property type="match status" value="1"/>
</dbReference>
<dbReference type="InterPro" id="IPR003660">
    <property type="entry name" value="HAMP_dom"/>
</dbReference>
<evidence type="ECO:0000256" key="4">
    <source>
        <dbReference type="ARBA" id="ARBA00022475"/>
    </source>
</evidence>
<feature type="domain" description="HAMP" evidence="14">
    <location>
        <begin position="189"/>
        <end position="241"/>
    </location>
</feature>
<dbReference type="InterPro" id="IPR036097">
    <property type="entry name" value="HisK_dim/P_sf"/>
</dbReference>
<dbReference type="Pfam" id="PF02518">
    <property type="entry name" value="HATPase_c"/>
    <property type="match status" value="1"/>
</dbReference>
<keyword evidence="11" id="KW-0472">Membrane</keyword>
<dbReference type="PANTHER" id="PTHR43711">
    <property type="entry name" value="TWO-COMPONENT HISTIDINE KINASE"/>
    <property type="match status" value="1"/>
</dbReference>
<keyword evidence="12" id="KW-0175">Coiled coil</keyword>
<dbReference type="InterPro" id="IPR003661">
    <property type="entry name" value="HisK_dim/P_dom"/>
</dbReference>
<dbReference type="PRINTS" id="PR00344">
    <property type="entry name" value="BCTRLSENSOR"/>
</dbReference>
<evidence type="ECO:0000256" key="5">
    <source>
        <dbReference type="ARBA" id="ARBA00022553"/>
    </source>
</evidence>
<dbReference type="InterPro" id="IPR005467">
    <property type="entry name" value="His_kinase_dom"/>
</dbReference>
<dbReference type="Proteomes" id="UP001597493">
    <property type="component" value="Unassembled WGS sequence"/>
</dbReference>
<dbReference type="CDD" id="cd00082">
    <property type="entry name" value="HisKA"/>
    <property type="match status" value="1"/>
</dbReference>
<dbReference type="PANTHER" id="PTHR43711:SF1">
    <property type="entry name" value="HISTIDINE KINASE 1"/>
    <property type="match status" value="1"/>
</dbReference>
<dbReference type="SMART" id="SM00304">
    <property type="entry name" value="HAMP"/>
    <property type="match status" value="1"/>
</dbReference>
<dbReference type="EMBL" id="JBHUMY010000013">
    <property type="protein sequence ID" value="MFD2661393.1"/>
    <property type="molecule type" value="Genomic_DNA"/>
</dbReference>
<reference evidence="16" key="1">
    <citation type="journal article" date="2019" name="Int. J. Syst. Evol. Microbiol.">
        <title>The Global Catalogue of Microorganisms (GCM) 10K type strain sequencing project: providing services to taxonomists for standard genome sequencing and annotation.</title>
        <authorList>
            <consortium name="The Broad Institute Genomics Platform"/>
            <consortium name="The Broad Institute Genome Sequencing Center for Infectious Disease"/>
            <person name="Wu L."/>
            <person name="Ma J."/>
        </authorList>
    </citation>
    <scope>NUCLEOTIDE SEQUENCE [LARGE SCALE GENOMIC DNA]</scope>
    <source>
        <strain evidence="16">TISTR 1827</strain>
    </source>
</reference>
<comment type="catalytic activity">
    <reaction evidence="1">
        <text>ATP + protein L-histidine = ADP + protein N-phospho-L-histidine.</text>
        <dbReference type="EC" id="2.7.13.3"/>
    </reaction>
</comment>
<evidence type="ECO:0000256" key="3">
    <source>
        <dbReference type="ARBA" id="ARBA00012438"/>
    </source>
</evidence>
<dbReference type="PROSITE" id="PS50885">
    <property type="entry name" value="HAMP"/>
    <property type="match status" value="1"/>
</dbReference>
<keyword evidence="16" id="KW-1185">Reference proteome</keyword>
<evidence type="ECO:0000259" key="14">
    <source>
        <dbReference type="PROSITE" id="PS50885"/>
    </source>
</evidence>
<evidence type="ECO:0000313" key="16">
    <source>
        <dbReference type="Proteomes" id="UP001597493"/>
    </source>
</evidence>
<keyword evidence="7" id="KW-0547">Nucleotide-binding</keyword>
<keyword evidence="10" id="KW-0902">Two-component regulatory system</keyword>
<dbReference type="Gene3D" id="3.30.565.10">
    <property type="entry name" value="Histidine kinase-like ATPase, C-terminal domain"/>
    <property type="match status" value="1"/>
</dbReference>
<keyword evidence="4" id="KW-1003">Cell membrane</keyword>
<proteinExistence type="predicted"/>
<name>A0ABW5QY03_9BACL</name>
<dbReference type="InterPro" id="IPR004358">
    <property type="entry name" value="Sig_transdc_His_kin-like_C"/>
</dbReference>
<dbReference type="SUPFAM" id="SSF47384">
    <property type="entry name" value="Homodimeric domain of signal transducing histidine kinase"/>
    <property type="match status" value="1"/>
</dbReference>
<evidence type="ECO:0000256" key="8">
    <source>
        <dbReference type="ARBA" id="ARBA00022777"/>
    </source>
</evidence>
<dbReference type="RefSeq" id="WP_379274176.1">
    <property type="nucleotide sequence ID" value="NZ_JBHUGT010000051.1"/>
</dbReference>
<feature type="domain" description="Histidine kinase" evidence="13">
    <location>
        <begin position="270"/>
        <end position="485"/>
    </location>
</feature>
<organism evidence="15 16">
    <name type="scientific">Paenibacillus thailandensis</name>
    <dbReference type="NCBI Taxonomy" id="393250"/>
    <lineage>
        <taxon>Bacteria</taxon>
        <taxon>Bacillati</taxon>
        <taxon>Bacillota</taxon>
        <taxon>Bacilli</taxon>
        <taxon>Bacillales</taxon>
        <taxon>Paenibacillaceae</taxon>
        <taxon>Paenibacillus</taxon>
    </lineage>
</organism>
<evidence type="ECO:0000313" key="15">
    <source>
        <dbReference type="EMBL" id="MFD2661393.1"/>
    </source>
</evidence>
<keyword evidence="9" id="KW-0067">ATP-binding</keyword>
<evidence type="ECO:0000256" key="9">
    <source>
        <dbReference type="ARBA" id="ARBA00022840"/>
    </source>
</evidence>
<feature type="coiled-coil region" evidence="12">
    <location>
        <begin position="233"/>
        <end position="270"/>
    </location>
</feature>
<keyword evidence="8 15" id="KW-0418">Kinase</keyword>
<comment type="caution">
    <text evidence="15">The sequence shown here is derived from an EMBL/GenBank/DDBJ whole genome shotgun (WGS) entry which is preliminary data.</text>
</comment>
<dbReference type="Gene3D" id="6.10.340.10">
    <property type="match status" value="1"/>
</dbReference>
<protein>
    <recommendedName>
        <fullName evidence="3">histidine kinase</fullName>
        <ecNumber evidence="3">2.7.13.3</ecNumber>
    </recommendedName>
</protein>
<dbReference type="GO" id="GO:0016301">
    <property type="term" value="F:kinase activity"/>
    <property type="evidence" value="ECO:0007669"/>
    <property type="project" value="UniProtKB-KW"/>
</dbReference>
<sequence length="492" mass="55030">MRSLKLKMGLVLAALLIMTVAILSVLVLRGLNVNQQLQIEEMLAKQSRIASQYVRQSYVTGEERLPAETFMAHNSQRMALYLSMLTGLPIALYDASGKETGSSLARPPADSMSDTLAYALSGKIAYQSSGNTIMYFAPIRAEDEMLGVVRFQYSTARERAFAAEIRDLFEAAGLIALAAGFALGYGYFYRLAAVITKLRLASKDIREGRYLKEPPVRRRDELGDLGRDVYYMSDSIERNISAMREEQRKLELAIRKLQELEKQQKQFIGNISHEFKTPLTAIKAYIELLSMYRDDPKLTDEAIESMGKETERLYEMVDKVLRLAALEKYDFEQQAETVRLDELLHDLGSRMRGKAAKFDLTLRVEAEPAAVWADRESLIHIFVNLIDNAIKYNAPGGTITVRARNRGSFAEIEVEDTGIGIPGEAQVNVFEPFYTVNKDRSRQSGGTGLGLPLAKRLTEAQGGTIELAASSAAGTLFRVRLPARERRSGRLE</sequence>
<evidence type="ECO:0000256" key="6">
    <source>
        <dbReference type="ARBA" id="ARBA00022679"/>
    </source>
</evidence>
<dbReference type="EC" id="2.7.13.3" evidence="3"/>
<dbReference type="CDD" id="cd00075">
    <property type="entry name" value="HATPase"/>
    <property type="match status" value="1"/>
</dbReference>
<dbReference type="SUPFAM" id="SSF55874">
    <property type="entry name" value="ATPase domain of HSP90 chaperone/DNA topoisomerase II/histidine kinase"/>
    <property type="match status" value="1"/>
</dbReference>
<gene>
    <name evidence="15" type="ORF">ACFSW5_14155</name>
</gene>
<dbReference type="InterPro" id="IPR050736">
    <property type="entry name" value="Sensor_HK_Regulatory"/>
</dbReference>
<dbReference type="SMART" id="SM00388">
    <property type="entry name" value="HisKA"/>
    <property type="match status" value="1"/>
</dbReference>
<evidence type="ECO:0000256" key="1">
    <source>
        <dbReference type="ARBA" id="ARBA00000085"/>
    </source>
</evidence>
<dbReference type="InterPro" id="IPR036890">
    <property type="entry name" value="HATPase_C_sf"/>
</dbReference>
<evidence type="ECO:0000256" key="11">
    <source>
        <dbReference type="ARBA" id="ARBA00023136"/>
    </source>
</evidence>
<dbReference type="Pfam" id="PF00512">
    <property type="entry name" value="HisKA"/>
    <property type="match status" value="1"/>
</dbReference>
<comment type="subcellular location">
    <subcellularLocation>
        <location evidence="2">Cell membrane</location>
        <topology evidence="2">Multi-pass membrane protein</topology>
    </subcellularLocation>
</comment>
<evidence type="ECO:0000256" key="10">
    <source>
        <dbReference type="ARBA" id="ARBA00023012"/>
    </source>
</evidence>
<dbReference type="SMART" id="SM00387">
    <property type="entry name" value="HATPase_c"/>
    <property type="match status" value="1"/>
</dbReference>
<keyword evidence="6" id="KW-0808">Transferase</keyword>
<evidence type="ECO:0000256" key="12">
    <source>
        <dbReference type="SAM" id="Coils"/>
    </source>
</evidence>